<dbReference type="InterPro" id="IPR004843">
    <property type="entry name" value="Calcineurin-like_PHP"/>
</dbReference>
<dbReference type="Proteomes" id="UP000236584">
    <property type="component" value="Chromosome"/>
</dbReference>
<dbReference type="AlphaFoldDB" id="A0A2I8VH83"/>
<dbReference type="PANTHER" id="PTHR42988:SF2">
    <property type="entry name" value="CYCLIC NUCLEOTIDE PHOSPHODIESTERASE CBUA0032-RELATED"/>
    <property type="match status" value="1"/>
</dbReference>
<dbReference type="Pfam" id="PF00149">
    <property type="entry name" value="Metallophos"/>
    <property type="match status" value="1"/>
</dbReference>
<keyword evidence="1" id="KW-0479">Metal-binding</keyword>
<dbReference type="OrthoDB" id="7513at2157"/>
<evidence type="ECO:0000313" key="7">
    <source>
        <dbReference type="Proteomes" id="UP000236584"/>
    </source>
</evidence>
<dbReference type="RefSeq" id="WP_103424980.1">
    <property type="nucleotide sequence ID" value="NZ_CP026309.1"/>
</dbReference>
<dbReference type="EMBL" id="CP026309">
    <property type="protein sequence ID" value="AUV81292.1"/>
    <property type="molecule type" value="Genomic_DNA"/>
</dbReference>
<dbReference type="InterPro" id="IPR050884">
    <property type="entry name" value="CNP_phosphodiesterase-III"/>
</dbReference>
<dbReference type="GO" id="GO:0016787">
    <property type="term" value="F:hydrolase activity"/>
    <property type="evidence" value="ECO:0007669"/>
    <property type="project" value="UniProtKB-KW"/>
</dbReference>
<dbReference type="PANTHER" id="PTHR42988">
    <property type="entry name" value="PHOSPHOHYDROLASE"/>
    <property type="match status" value="1"/>
</dbReference>
<evidence type="ECO:0000256" key="2">
    <source>
        <dbReference type="ARBA" id="ARBA00022801"/>
    </source>
</evidence>
<evidence type="ECO:0000256" key="1">
    <source>
        <dbReference type="ARBA" id="ARBA00022723"/>
    </source>
</evidence>
<keyword evidence="3" id="KW-0408">Iron</keyword>
<organism evidence="6 7">
    <name type="scientific">Salinigranum rubrum</name>
    <dbReference type="NCBI Taxonomy" id="755307"/>
    <lineage>
        <taxon>Archaea</taxon>
        <taxon>Methanobacteriati</taxon>
        <taxon>Methanobacteriota</taxon>
        <taxon>Stenosarchaea group</taxon>
        <taxon>Halobacteria</taxon>
        <taxon>Halobacteriales</taxon>
        <taxon>Haloferacaceae</taxon>
        <taxon>Salinigranum</taxon>
    </lineage>
</organism>
<dbReference type="KEGG" id="srub:C2R22_06115"/>
<evidence type="ECO:0000259" key="5">
    <source>
        <dbReference type="Pfam" id="PF00149"/>
    </source>
</evidence>
<keyword evidence="2" id="KW-0378">Hydrolase</keyword>
<gene>
    <name evidence="6" type="ORF">C2R22_06115</name>
</gene>
<accession>A0A2I8VH83</accession>
<protein>
    <submittedName>
        <fullName evidence="6">Serine/threonine protein phosphatase</fullName>
    </submittedName>
</protein>
<keyword evidence="7" id="KW-1185">Reference proteome</keyword>
<dbReference type="GeneID" id="35591647"/>
<evidence type="ECO:0000256" key="4">
    <source>
        <dbReference type="ARBA" id="ARBA00025742"/>
    </source>
</evidence>
<evidence type="ECO:0000313" key="6">
    <source>
        <dbReference type="EMBL" id="AUV81292.1"/>
    </source>
</evidence>
<dbReference type="InterPro" id="IPR029052">
    <property type="entry name" value="Metallo-depent_PP-like"/>
</dbReference>
<sequence length="327" mass="34984">MRTAAGSAVGPVFARLASPRPDTPTRLFVAADAHVSPTASGTWKVFHRSETRLRTAVDVANDLAVDACVFVGDLTRDGHEREYAAADAVLSELSVPFVAVPGNHDVPKRWDDYVAPSAAAFGERYGFGQYPFHVTVGGLDLLCLDTASAGGRLTETHEGEVSAATLDWLRRRVDEADHPVVAMHHMLFHPRDHVGSFPDGDFYRLRNHAPLREALTDRGDVLTLSGHIHLPSTTARDGVRELVAPSTCSFPPSGLLLESGPQGTTVRLVPLAGGQGMTEAYIRADAGNAHGQGIAAHADDGLFTVLPQVDERVDVVGADVPGALRWR</sequence>
<dbReference type="GO" id="GO:0046872">
    <property type="term" value="F:metal ion binding"/>
    <property type="evidence" value="ECO:0007669"/>
    <property type="project" value="UniProtKB-KW"/>
</dbReference>
<proteinExistence type="inferred from homology"/>
<name>A0A2I8VH83_9EURY</name>
<evidence type="ECO:0000256" key="3">
    <source>
        <dbReference type="ARBA" id="ARBA00023004"/>
    </source>
</evidence>
<dbReference type="Gene3D" id="3.60.21.10">
    <property type="match status" value="1"/>
</dbReference>
<reference evidence="6 7" key="1">
    <citation type="submission" date="2018-01" db="EMBL/GenBank/DDBJ databases">
        <title>Complete genome sequence of Salinigranum rubrum GX10T, an extremely halophilic archaeon isolated from a marine solar saltern.</title>
        <authorList>
            <person name="Han S."/>
        </authorList>
    </citation>
    <scope>NUCLEOTIDE SEQUENCE [LARGE SCALE GENOMIC DNA]</scope>
    <source>
        <strain evidence="6 7">GX10</strain>
    </source>
</reference>
<comment type="similarity">
    <text evidence="4">Belongs to the cyclic nucleotide phosphodiesterase class-III family.</text>
</comment>
<dbReference type="SUPFAM" id="SSF56300">
    <property type="entry name" value="Metallo-dependent phosphatases"/>
    <property type="match status" value="1"/>
</dbReference>
<feature type="domain" description="Calcineurin-like phosphoesterase" evidence="5">
    <location>
        <begin position="28"/>
        <end position="230"/>
    </location>
</feature>